<reference evidence="6" key="1">
    <citation type="submission" date="2016-10" db="EMBL/GenBank/DDBJ databases">
        <authorList>
            <person name="Varghese N."/>
            <person name="Submissions S."/>
        </authorList>
    </citation>
    <scope>NUCLEOTIDE SEQUENCE [LARGE SCALE GENOMIC DNA]</scope>
    <source>
        <strain evidence="6">CGMCC 1.3704</strain>
    </source>
</reference>
<protein>
    <recommendedName>
        <fullName evidence="4">DUF4352 domain-containing protein</fullName>
    </recommendedName>
</protein>
<feature type="chain" id="PRO_5038923589" description="DUF4352 domain-containing protein" evidence="3">
    <location>
        <begin position="27"/>
        <end position="188"/>
    </location>
</feature>
<accession>A0A1I3WYT2</accession>
<evidence type="ECO:0000256" key="1">
    <source>
        <dbReference type="ARBA" id="ARBA00022729"/>
    </source>
</evidence>
<dbReference type="Proteomes" id="UP000183557">
    <property type="component" value="Unassembled WGS sequence"/>
</dbReference>
<evidence type="ECO:0000313" key="5">
    <source>
        <dbReference type="EMBL" id="SFK12514.1"/>
    </source>
</evidence>
<feature type="region of interest" description="Disordered" evidence="2">
    <location>
        <begin position="29"/>
        <end position="56"/>
    </location>
</feature>
<proteinExistence type="predicted"/>
<feature type="domain" description="DUF4352" evidence="4">
    <location>
        <begin position="55"/>
        <end position="181"/>
    </location>
</feature>
<keyword evidence="1 3" id="KW-0732">Signal</keyword>
<sequence>MKKFFKFGCLGVIALVVLGVIFASLGGEDDTASTDGENTETSADGESSEEKEQTYSIGDKVEVGKMAFTANEKTTASTVGPEMLQEEANGKYVLVDVTVINNGNEANTVDSSMFKLKFEDKTYEADSAATMAANEDAVEFFLAEVNPDSTIEGKVAFDINAETAEKDGLKLQVSEGVFGTNTKTIDLK</sequence>
<dbReference type="InterPro" id="IPR029050">
    <property type="entry name" value="Immunoprotect_excell_Ig-like"/>
</dbReference>
<dbReference type="Pfam" id="PF11611">
    <property type="entry name" value="DUF4352"/>
    <property type="match status" value="1"/>
</dbReference>
<dbReference type="Gene3D" id="2.60.40.1240">
    <property type="match status" value="1"/>
</dbReference>
<dbReference type="InterPro" id="IPR029051">
    <property type="entry name" value="DUF4352"/>
</dbReference>
<keyword evidence="6" id="KW-1185">Reference proteome</keyword>
<evidence type="ECO:0000256" key="3">
    <source>
        <dbReference type="SAM" id="SignalP"/>
    </source>
</evidence>
<evidence type="ECO:0000313" key="6">
    <source>
        <dbReference type="Proteomes" id="UP000183557"/>
    </source>
</evidence>
<dbReference type="RefSeq" id="WP_075037127.1">
    <property type="nucleotide sequence ID" value="NZ_FOSB01000007.1"/>
</dbReference>
<feature type="signal peptide" evidence="3">
    <location>
        <begin position="1"/>
        <end position="26"/>
    </location>
</feature>
<organism evidence="5 6">
    <name type="scientific">Halobacillus dabanensis</name>
    <dbReference type="NCBI Taxonomy" id="240302"/>
    <lineage>
        <taxon>Bacteria</taxon>
        <taxon>Bacillati</taxon>
        <taxon>Bacillota</taxon>
        <taxon>Bacilli</taxon>
        <taxon>Bacillales</taxon>
        <taxon>Bacillaceae</taxon>
        <taxon>Halobacillus</taxon>
    </lineage>
</organism>
<gene>
    <name evidence="5" type="ORF">SAMN04487936_107215</name>
</gene>
<feature type="compositionally biased region" description="Polar residues" evidence="2">
    <location>
        <begin position="33"/>
        <end position="45"/>
    </location>
</feature>
<evidence type="ECO:0000259" key="4">
    <source>
        <dbReference type="Pfam" id="PF11611"/>
    </source>
</evidence>
<name>A0A1I3WYT2_HALDA</name>
<dbReference type="AlphaFoldDB" id="A0A1I3WYT2"/>
<evidence type="ECO:0000256" key="2">
    <source>
        <dbReference type="SAM" id="MobiDB-lite"/>
    </source>
</evidence>
<dbReference type="OrthoDB" id="2389763at2"/>
<dbReference type="EMBL" id="FOSB01000007">
    <property type="protein sequence ID" value="SFK12514.1"/>
    <property type="molecule type" value="Genomic_DNA"/>
</dbReference>